<dbReference type="InterPro" id="IPR018492">
    <property type="entry name" value="Ribosomal_eL8/Nhp2"/>
</dbReference>
<dbReference type="AlphaFoldDB" id="A0A8E0RUL5"/>
<protein>
    <submittedName>
        <fullName evidence="4">Rna-binding protein nhp2</fullName>
    </submittedName>
</protein>
<name>A0A8E0RUL5_9TREM</name>
<dbReference type="Gene3D" id="3.30.1330.30">
    <property type="match status" value="1"/>
</dbReference>
<proteinExistence type="inferred from homology"/>
<sequence length="147" mass="15867">MAIVTGEGADNGYTGLSYEDKVEYASPIAHPMAPEKLARRLFKLTRKAKRCKKVDSSIKSVLKAIEKKNASGILVLAGDASPIDAISHIPVVCEEFNIPYCYVPSKADLSAHTGFAGFLALVFITKSDEYGTLYDKCFSAVDQLTGS</sequence>
<feature type="domain" description="Ribosomal protein eL8/eL30/eS12/Gadd45" evidence="3">
    <location>
        <begin position="41"/>
        <end position="116"/>
    </location>
</feature>
<dbReference type="InterPro" id="IPR029064">
    <property type="entry name" value="Ribosomal_eL30-like_sf"/>
</dbReference>
<evidence type="ECO:0000256" key="2">
    <source>
        <dbReference type="ARBA" id="ARBA00023274"/>
    </source>
</evidence>
<comment type="similarity">
    <text evidence="1">Belongs to the eukaryotic ribosomal protein eL8 family.</text>
</comment>
<evidence type="ECO:0000256" key="1">
    <source>
        <dbReference type="ARBA" id="ARBA00007337"/>
    </source>
</evidence>
<dbReference type="GO" id="GO:1990904">
    <property type="term" value="C:ribonucleoprotein complex"/>
    <property type="evidence" value="ECO:0007669"/>
    <property type="project" value="UniProtKB-KW"/>
</dbReference>
<comment type="caution">
    <text evidence="4">The sequence shown here is derived from an EMBL/GenBank/DDBJ whole genome shotgun (WGS) entry which is preliminary data.</text>
</comment>
<keyword evidence="2" id="KW-0687">Ribonucleoprotein</keyword>
<evidence type="ECO:0000259" key="3">
    <source>
        <dbReference type="Pfam" id="PF01248"/>
    </source>
</evidence>
<dbReference type="SUPFAM" id="SSF55315">
    <property type="entry name" value="L30e-like"/>
    <property type="match status" value="1"/>
</dbReference>
<dbReference type="InterPro" id="IPR004038">
    <property type="entry name" value="Ribosomal_eL8/eL30/eS12/Gad45"/>
</dbReference>
<organism evidence="4 5">
    <name type="scientific">Fasciolopsis buskii</name>
    <dbReference type="NCBI Taxonomy" id="27845"/>
    <lineage>
        <taxon>Eukaryota</taxon>
        <taxon>Metazoa</taxon>
        <taxon>Spiralia</taxon>
        <taxon>Lophotrochozoa</taxon>
        <taxon>Platyhelminthes</taxon>
        <taxon>Trematoda</taxon>
        <taxon>Digenea</taxon>
        <taxon>Plagiorchiida</taxon>
        <taxon>Echinostomata</taxon>
        <taxon>Echinostomatoidea</taxon>
        <taxon>Fasciolidae</taxon>
        <taxon>Fasciolopsis</taxon>
    </lineage>
</organism>
<evidence type="ECO:0000313" key="4">
    <source>
        <dbReference type="EMBL" id="KAA0188191.1"/>
    </source>
</evidence>
<keyword evidence="5" id="KW-1185">Reference proteome</keyword>
<reference evidence="4" key="1">
    <citation type="submission" date="2019-05" db="EMBL/GenBank/DDBJ databases">
        <title>Annotation for the trematode Fasciolopsis buski.</title>
        <authorList>
            <person name="Choi Y.-J."/>
        </authorList>
    </citation>
    <scope>NUCLEOTIDE SEQUENCE</scope>
    <source>
        <strain evidence="4">HT</strain>
        <tissue evidence="4">Whole worm</tissue>
    </source>
</reference>
<accession>A0A8E0RUL5</accession>
<dbReference type="Proteomes" id="UP000728185">
    <property type="component" value="Unassembled WGS sequence"/>
</dbReference>
<dbReference type="OrthoDB" id="5364946at2759"/>
<gene>
    <name evidence="4" type="ORF">FBUS_02565</name>
</gene>
<dbReference type="EMBL" id="LUCM01008569">
    <property type="protein sequence ID" value="KAA0188191.1"/>
    <property type="molecule type" value="Genomic_DNA"/>
</dbReference>
<dbReference type="Pfam" id="PF01248">
    <property type="entry name" value="Ribosomal_L7Ae"/>
    <property type="match status" value="1"/>
</dbReference>
<dbReference type="PRINTS" id="PR00881">
    <property type="entry name" value="L7ARS6FAMILY"/>
</dbReference>
<evidence type="ECO:0000313" key="5">
    <source>
        <dbReference type="Proteomes" id="UP000728185"/>
    </source>
</evidence>